<keyword evidence="1" id="KW-0732">Signal</keyword>
<evidence type="ECO:0000313" key="2">
    <source>
        <dbReference type="EMBL" id="CAA9342279.1"/>
    </source>
</evidence>
<evidence type="ECO:0000256" key="1">
    <source>
        <dbReference type="SAM" id="SignalP"/>
    </source>
</evidence>
<organism evidence="2">
    <name type="scientific">uncultured Gemmatimonadaceae bacterium</name>
    <dbReference type="NCBI Taxonomy" id="246130"/>
    <lineage>
        <taxon>Bacteria</taxon>
        <taxon>Pseudomonadati</taxon>
        <taxon>Gemmatimonadota</taxon>
        <taxon>Gemmatimonadia</taxon>
        <taxon>Gemmatimonadales</taxon>
        <taxon>Gemmatimonadaceae</taxon>
        <taxon>environmental samples</taxon>
    </lineage>
</organism>
<feature type="signal peptide" evidence="1">
    <location>
        <begin position="1"/>
        <end position="19"/>
    </location>
</feature>
<proteinExistence type="predicted"/>
<dbReference type="AlphaFoldDB" id="A0A6J4LZL4"/>
<reference evidence="2" key="1">
    <citation type="submission" date="2020-02" db="EMBL/GenBank/DDBJ databases">
        <authorList>
            <person name="Meier V. D."/>
        </authorList>
    </citation>
    <scope>NUCLEOTIDE SEQUENCE</scope>
    <source>
        <strain evidence="2">AVDCRST_MAG40</strain>
    </source>
</reference>
<gene>
    <name evidence="2" type="ORF">AVDCRST_MAG40-2454</name>
</gene>
<accession>A0A6J4LZL4</accession>
<feature type="non-terminal residue" evidence="2">
    <location>
        <position position="189"/>
    </location>
</feature>
<feature type="chain" id="PRO_5027067253" evidence="1">
    <location>
        <begin position="20"/>
        <end position="189"/>
    </location>
</feature>
<sequence length="189" mass="19652">MKRWAGALLAASAAGVLSAAPAAFPAVAPDARAELTHAVARLDSIALATTRLRAVGADDALALGYLERLRLGLGSPFRLVDQARQDPRLRPATRHAVAWALLGHTLTGDSYEVDPSVLGSDAPAAADGQQTPRGAWHLRLIERAVTSDDEPQTGELAVRMGYALARGERSVGGQAVVASAHVAALLGDR</sequence>
<protein>
    <submittedName>
        <fullName evidence="2">Uncharacterized protein</fullName>
    </submittedName>
</protein>
<dbReference type="EMBL" id="CADCTX010000704">
    <property type="protein sequence ID" value="CAA9342279.1"/>
    <property type="molecule type" value="Genomic_DNA"/>
</dbReference>
<name>A0A6J4LZL4_9BACT</name>